<dbReference type="PANTHER" id="PTHR33112">
    <property type="entry name" value="DOMAIN PROTEIN, PUTATIVE-RELATED"/>
    <property type="match status" value="1"/>
</dbReference>
<protein>
    <recommendedName>
        <fullName evidence="1">Heterokaryon incompatibility domain-containing protein</fullName>
    </recommendedName>
</protein>
<feature type="domain" description="Heterokaryon incompatibility" evidence="1">
    <location>
        <begin position="173"/>
        <end position="325"/>
    </location>
</feature>
<gene>
    <name evidence="2" type="ORF">PFICI_03814</name>
</gene>
<dbReference type="PANTHER" id="PTHR33112:SF16">
    <property type="entry name" value="HETEROKARYON INCOMPATIBILITY DOMAIN-CONTAINING PROTEIN"/>
    <property type="match status" value="1"/>
</dbReference>
<organism evidence="2 3">
    <name type="scientific">Pestalotiopsis fici (strain W106-1 / CGMCC3.15140)</name>
    <dbReference type="NCBI Taxonomy" id="1229662"/>
    <lineage>
        <taxon>Eukaryota</taxon>
        <taxon>Fungi</taxon>
        <taxon>Dikarya</taxon>
        <taxon>Ascomycota</taxon>
        <taxon>Pezizomycotina</taxon>
        <taxon>Sordariomycetes</taxon>
        <taxon>Xylariomycetidae</taxon>
        <taxon>Amphisphaeriales</taxon>
        <taxon>Sporocadaceae</taxon>
        <taxon>Pestalotiopsis</taxon>
    </lineage>
</organism>
<dbReference type="OrthoDB" id="3789824at2759"/>
<evidence type="ECO:0000259" key="1">
    <source>
        <dbReference type="Pfam" id="PF06985"/>
    </source>
</evidence>
<dbReference type="Proteomes" id="UP000030651">
    <property type="component" value="Unassembled WGS sequence"/>
</dbReference>
<dbReference type="InterPro" id="IPR010730">
    <property type="entry name" value="HET"/>
</dbReference>
<reference evidence="3" key="1">
    <citation type="journal article" date="2015" name="BMC Genomics">
        <title>Genomic and transcriptomic analysis of the endophytic fungus Pestalotiopsis fici reveals its lifestyle and high potential for synthesis of natural products.</title>
        <authorList>
            <person name="Wang X."/>
            <person name="Zhang X."/>
            <person name="Liu L."/>
            <person name="Xiang M."/>
            <person name="Wang W."/>
            <person name="Sun X."/>
            <person name="Che Y."/>
            <person name="Guo L."/>
            <person name="Liu G."/>
            <person name="Guo L."/>
            <person name="Wang C."/>
            <person name="Yin W.B."/>
            <person name="Stadler M."/>
            <person name="Zhang X."/>
            <person name="Liu X."/>
        </authorList>
    </citation>
    <scope>NUCLEOTIDE SEQUENCE [LARGE SCALE GENOMIC DNA]</scope>
    <source>
        <strain evidence="3">W106-1 / CGMCC3.15140</strain>
    </source>
</reference>
<evidence type="ECO:0000313" key="3">
    <source>
        <dbReference type="Proteomes" id="UP000030651"/>
    </source>
</evidence>
<sequence length="679" mass="77356">MLPNSRGCVSGHADGSAGPHPRAGFMISTLKLSQSARNGCLWCTIYWEAFKRIQGNRRPEDQEFIYWRYNDESFFEPWYQPGDVKIQIYIQDSREDLNEDLVCQFPVKNVLSDKTDSDATLTQIKKWQADCFTSHGTCHPANSNTLLPKRCIDVSNESTIQIVERGDNARAQYMCLSHQWGKEEMPLKLTKDTKDSLFSGINANELPKTFRDAVSVTRRLGCRYLWIDSLCIVQDDKDDWEEEAAKMASVYFNSLLTIAAAASSGPTDGLFESPDVRLMDNLPLELDQSVLPFPVYVRCEPRFEVGHLAGNEECGLLDRGWVLQERLLSPRIVFFGANEVSWECMSCKACSCEPIFAPYRLQQYSPREPMNPKAAFCQASSNEGQAQGMDDGRLLEAWHNVVNSYTGLRLTKATDIFPALAGLAKQVKTTRGNDQYMAGLWKDTIMHDLLWRRRVFGDWNQSIWTDHYDLHNCLDGGDRGKRKFHARVWDQDMSEIRTQKTLKHRIAPSWSWASLYNQVEYDRETNLRDFNLIDLELAKLVGVDCEHKYETGALESAENSFIRIKGKTAEVELRHVMVGNDFESRLMSNGCVMPFSGIDLTFPRRPPQDGTALTCLLIATGKIKERVHMRRELGLVLLAQDDNSKPCHYRVGMFSHSYQIGKESSVFDAVQSTSLVQIF</sequence>
<dbReference type="OMA" id="ESFFEPW"/>
<dbReference type="GeneID" id="19268827"/>
<evidence type="ECO:0000313" key="2">
    <source>
        <dbReference type="EMBL" id="ETS85789.1"/>
    </source>
</evidence>
<dbReference type="Pfam" id="PF06985">
    <property type="entry name" value="HET"/>
    <property type="match status" value="1"/>
</dbReference>
<dbReference type="InParanoid" id="W3XIG9"/>
<dbReference type="HOGENOM" id="CLU_002639_3_0_1"/>
<dbReference type="EMBL" id="KI912110">
    <property type="protein sequence ID" value="ETS85789.1"/>
    <property type="molecule type" value="Genomic_DNA"/>
</dbReference>
<dbReference type="eggNOG" id="ENOG502RVCI">
    <property type="taxonomic scope" value="Eukaryota"/>
</dbReference>
<name>W3XIG9_PESFW</name>
<dbReference type="AlphaFoldDB" id="W3XIG9"/>
<keyword evidence="3" id="KW-1185">Reference proteome</keyword>
<accession>W3XIG9</accession>
<proteinExistence type="predicted"/>
<dbReference type="KEGG" id="pfy:PFICI_03814"/>
<dbReference type="RefSeq" id="XP_007830586.1">
    <property type="nucleotide sequence ID" value="XM_007832395.1"/>
</dbReference>